<keyword evidence="3 7" id="KW-0812">Transmembrane</keyword>
<dbReference type="EMBL" id="KB932881">
    <property type="protein sequence ID" value="EOO03031.1"/>
    <property type="molecule type" value="Genomic_DNA"/>
</dbReference>
<comment type="subcellular location">
    <subcellularLocation>
        <location evidence="1">Membrane</location>
        <topology evidence="1">Multi-pass membrane protein</topology>
    </subcellularLocation>
</comment>
<evidence type="ECO:0000256" key="2">
    <source>
        <dbReference type="ARBA" id="ARBA00022448"/>
    </source>
</evidence>
<feature type="transmembrane region" description="Helical" evidence="7">
    <location>
        <begin position="353"/>
        <end position="373"/>
    </location>
</feature>
<dbReference type="OrthoDB" id="4476201at2759"/>
<gene>
    <name evidence="8" type="ORF">UCRPA7_1467</name>
</gene>
<sequence length="517" mass="55967">MTVTTSTPAEGHLRPRLSRLTMVAMTFAILNTWIALAGSIGLILPSGGSVAFLYGFIFCVLCNFALGASLGEMAAIWPTAGGQYHFVYAICSEKWRKSMSFWVGWTNIAGWLTLVTTEGFFASQFISAAAVIASNDAYEAEAWKTYLIFLAILTFTTGGNIWGNKILGRWNDAALYWSLLGVVIISIVLLSTSKKTKADFVFTEFQNETGWSDGMAWILGLLQSALSLIGFDAALHMTEEMPRPAVDAPRAIMYAVAVGGVTGTAFILVILFCLVDPDTVLSTSSGMPISELILQATGSRAAATILTLMLAICFINGTNGCITSASRLMYAMARDKGIVFPQYFAHISPTLDVPVRTLVLCFVFNVLFGLLYLGPSVAFSAYAASCTIFLNVSYVVPVIALIVRGRKVLAPFQHGRSLFKLGDHSGIVINWIAAIFVVVTSVFFCFPTILPVSGSVMNYVSVVIGIFLVVISIYWVVYGKRFEGPKFDIIMGHQPGDVETPQSIEETSESGEVKVKA</sequence>
<evidence type="ECO:0000256" key="5">
    <source>
        <dbReference type="ARBA" id="ARBA00023136"/>
    </source>
</evidence>
<dbReference type="GO" id="GO:0022857">
    <property type="term" value="F:transmembrane transporter activity"/>
    <property type="evidence" value="ECO:0007669"/>
    <property type="project" value="InterPro"/>
</dbReference>
<feature type="transmembrane region" description="Helical" evidence="7">
    <location>
        <begin position="251"/>
        <end position="275"/>
    </location>
</feature>
<feature type="transmembrane region" description="Helical" evidence="7">
    <location>
        <begin position="456"/>
        <end position="477"/>
    </location>
</feature>
<dbReference type="InterPro" id="IPR002293">
    <property type="entry name" value="AA/rel_permease1"/>
</dbReference>
<dbReference type="HOGENOM" id="CLU_004495_6_2_1"/>
<evidence type="ECO:0000313" key="8">
    <source>
        <dbReference type="EMBL" id="EOO03031.1"/>
    </source>
</evidence>
<dbReference type="KEGG" id="tmn:UCRPA7_1467"/>
<protein>
    <submittedName>
        <fullName evidence="8">Putative choline transport protein</fullName>
    </submittedName>
</protein>
<feature type="transmembrane region" description="Helical" evidence="7">
    <location>
        <begin position="51"/>
        <end position="70"/>
    </location>
</feature>
<dbReference type="eggNOG" id="KOG1289">
    <property type="taxonomic scope" value="Eukaryota"/>
</dbReference>
<evidence type="ECO:0000256" key="3">
    <source>
        <dbReference type="ARBA" id="ARBA00022692"/>
    </source>
</evidence>
<accession>R8BUI9</accession>
<feature type="transmembrane region" description="Helical" evidence="7">
    <location>
        <begin position="214"/>
        <end position="231"/>
    </location>
</feature>
<proteinExistence type="predicted"/>
<feature type="transmembrane region" description="Helical" evidence="7">
    <location>
        <begin position="145"/>
        <end position="162"/>
    </location>
</feature>
<dbReference type="Proteomes" id="UP000014074">
    <property type="component" value="Unassembled WGS sequence"/>
</dbReference>
<feature type="transmembrane region" description="Helical" evidence="7">
    <location>
        <begin position="108"/>
        <end position="133"/>
    </location>
</feature>
<dbReference type="AlphaFoldDB" id="R8BUI9"/>
<evidence type="ECO:0000256" key="6">
    <source>
        <dbReference type="SAM" id="MobiDB-lite"/>
    </source>
</evidence>
<feature type="transmembrane region" description="Helical" evidence="7">
    <location>
        <begin position="20"/>
        <end position="44"/>
    </location>
</feature>
<keyword evidence="2" id="KW-0813">Transport</keyword>
<dbReference type="PIRSF" id="PIRSF006060">
    <property type="entry name" value="AA_transporter"/>
    <property type="match status" value="1"/>
</dbReference>
<keyword evidence="4 7" id="KW-1133">Transmembrane helix</keyword>
<evidence type="ECO:0000256" key="7">
    <source>
        <dbReference type="SAM" id="Phobius"/>
    </source>
</evidence>
<dbReference type="PANTHER" id="PTHR45649">
    <property type="entry name" value="AMINO-ACID PERMEASE BAT1"/>
    <property type="match status" value="1"/>
</dbReference>
<keyword evidence="5 7" id="KW-0472">Membrane</keyword>
<dbReference type="Pfam" id="PF13520">
    <property type="entry name" value="AA_permease_2"/>
    <property type="match status" value="1"/>
</dbReference>
<feature type="region of interest" description="Disordered" evidence="6">
    <location>
        <begin position="498"/>
        <end position="517"/>
    </location>
</feature>
<dbReference type="GO" id="GO:0016020">
    <property type="term" value="C:membrane"/>
    <property type="evidence" value="ECO:0007669"/>
    <property type="project" value="UniProtKB-SubCell"/>
</dbReference>
<evidence type="ECO:0000256" key="4">
    <source>
        <dbReference type="ARBA" id="ARBA00022989"/>
    </source>
</evidence>
<reference evidence="9" key="1">
    <citation type="journal article" date="2013" name="Genome Announc.">
        <title>Draft genome sequence of the ascomycete Phaeoacremonium aleophilum strain UCR-PA7, a causal agent of the esca disease complex in grapevines.</title>
        <authorList>
            <person name="Blanco-Ulate B."/>
            <person name="Rolshausen P."/>
            <person name="Cantu D."/>
        </authorList>
    </citation>
    <scope>NUCLEOTIDE SEQUENCE [LARGE SCALE GENOMIC DNA]</scope>
    <source>
        <strain evidence="9">UCR-PA7</strain>
    </source>
</reference>
<keyword evidence="9" id="KW-1185">Reference proteome</keyword>
<evidence type="ECO:0000313" key="9">
    <source>
        <dbReference type="Proteomes" id="UP000014074"/>
    </source>
</evidence>
<dbReference type="GeneID" id="19321617"/>
<evidence type="ECO:0000256" key="1">
    <source>
        <dbReference type="ARBA" id="ARBA00004141"/>
    </source>
</evidence>
<feature type="transmembrane region" description="Helical" evidence="7">
    <location>
        <begin position="379"/>
        <end position="403"/>
    </location>
</feature>
<dbReference type="RefSeq" id="XP_007912238.1">
    <property type="nucleotide sequence ID" value="XM_007914047.1"/>
</dbReference>
<feature type="transmembrane region" description="Helical" evidence="7">
    <location>
        <begin position="424"/>
        <end position="450"/>
    </location>
</feature>
<feature type="transmembrane region" description="Helical" evidence="7">
    <location>
        <begin position="174"/>
        <end position="193"/>
    </location>
</feature>
<name>R8BUI9_PHAM7</name>
<organism evidence="8 9">
    <name type="scientific">Phaeoacremonium minimum (strain UCR-PA7)</name>
    <name type="common">Esca disease fungus</name>
    <name type="synonym">Togninia minima</name>
    <dbReference type="NCBI Taxonomy" id="1286976"/>
    <lineage>
        <taxon>Eukaryota</taxon>
        <taxon>Fungi</taxon>
        <taxon>Dikarya</taxon>
        <taxon>Ascomycota</taxon>
        <taxon>Pezizomycotina</taxon>
        <taxon>Sordariomycetes</taxon>
        <taxon>Sordariomycetidae</taxon>
        <taxon>Togniniales</taxon>
        <taxon>Togniniaceae</taxon>
        <taxon>Phaeoacremonium</taxon>
    </lineage>
</organism>
<dbReference type="PANTHER" id="PTHR45649:SF14">
    <property type="entry name" value="GABA PERMEASE"/>
    <property type="match status" value="1"/>
</dbReference>
<dbReference type="Gene3D" id="1.20.1740.10">
    <property type="entry name" value="Amino acid/polyamine transporter I"/>
    <property type="match status" value="1"/>
</dbReference>